<reference evidence="5" key="2">
    <citation type="submission" date="2020-06" db="EMBL/GenBank/DDBJ databases">
        <title>Helianthus annuus Genome sequencing and assembly Release 2.</title>
        <authorList>
            <person name="Gouzy J."/>
            <person name="Langlade N."/>
            <person name="Munos S."/>
        </authorList>
    </citation>
    <scope>NUCLEOTIDE SEQUENCE</scope>
    <source>
        <tissue evidence="5">Leaves</tissue>
    </source>
</reference>
<name>A0A9K3JSY5_HELAN</name>
<keyword evidence="3" id="KW-0472">Membrane</keyword>
<dbReference type="InterPro" id="IPR003855">
    <property type="entry name" value="K+_transporter"/>
</dbReference>
<comment type="caution">
    <text evidence="5">The sequence shown here is derived from an EMBL/GenBank/DDBJ whole genome shotgun (WGS) entry which is preliminary data.</text>
</comment>
<evidence type="ECO:0000259" key="4">
    <source>
        <dbReference type="Pfam" id="PF02705"/>
    </source>
</evidence>
<keyword evidence="3" id="KW-1133">Transmembrane helix</keyword>
<sequence length="81" mass="9461">MAGSWNRDTCCGCQKPSYYHWDIFYYQTVFGIGLFPRVKKIHTSPTNKDGQIYIAEINWTLMLLCLAVTIGFRDTKHIRRA</sequence>
<keyword evidence="3" id="KW-0812">Transmembrane</keyword>
<feature type="transmembrane region" description="Helical" evidence="3">
    <location>
        <begin position="52"/>
        <end position="72"/>
    </location>
</feature>
<dbReference type="GO" id="GO:0015079">
    <property type="term" value="F:potassium ion transmembrane transporter activity"/>
    <property type="evidence" value="ECO:0007669"/>
    <property type="project" value="InterPro"/>
</dbReference>
<evidence type="ECO:0000256" key="3">
    <source>
        <dbReference type="SAM" id="Phobius"/>
    </source>
</evidence>
<comment type="similarity">
    <text evidence="2">Belongs to the HAK/KUP transporter (TC 2.A.72.3) family.</text>
</comment>
<comment type="subcellular location">
    <subcellularLocation>
        <location evidence="1">Cell membrane</location>
        <topology evidence="1">Multi-pass membrane protein</topology>
    </subcellularLocation>
</comment>
<keyword evidence="6" id="KW-1185">Reference proteome</keyword>
<gene>
    <name evidence="5" type="ORF">HanXRQr2_Chr01g0005241</name>
</gene>
<reference evidence="5" key="1">
    <citation type="journal article" date="2017" name="Nature">
        <title>The sunflower genome provides insights into oil metabolism, flowering and Asterid evolution.</title>
        <authorList>
            <person name="Badouin H."/>
            <person name="Gouzy J."/>
            <person name="Grassa C.J."/>
            <person name="Murat F."/>
            <person name="Staton S.E."/>
            <person name="Cottret L."/>
            <person name="Lelandais-Briere C."/>
            <person name="Owens G.L."/>
            <person name="Carrere S."/>
            <person name="Mayjonade B."/>
            <person name="Legrand L."/>
            <person name="Gill N."/>
            <person name="Kane N.C."/>
            <person name="Bowers J.E."/>
            <person name="Hubner S."/>
            <person name="Bellec A."/>
            <person name="Berard A."/>
            <person name="Berges H."/>
            <person name="Blanchet N."/>
            <person name="Boniface M.C."/>
            <person name="Brunel D."/>
            <person name="Catrice O."/>
            <person name="Chaidir N."/>
            <person name="Claudel C."/>
            <person name="Donnadieu C."/>
            <person name="Faraut T."/>
            <person name="Fievet G."/>
            <person name="Helmstetter N."/>
            <person name="King M."/>
            <person name="Knapp S.J."/>
            <person name="Lai Z."/>
            <person name="Le Paslier M.C."/>
            <person name="Lippi Y."/>
            <person name="Lorenzon L."/>
            <person name="Mandel J.R."/>
            <person name="Marage G."/>
            <person name="Marchand G."/>
            <person name="Marquand E."/>
            <person name="Bret-Mestries E."/>
            <person name="Morien E."/>
            <person name="Nambeesan S."/>
            <person name="Nguyen T."/>
            <person name="Pegot-Espagnet P."/>
            <person name="Pouilly N."/>
            <person name="Raftis F."/>
            <person name="Sallet E."/>
            <person name="Schiex T."/>
            <person name="Thomas J."/>
            <person name="Vandecasteele C."/>
            <person name="Vares D."/>
            <person name="Vear F."/>
            <person name="Vautrin S."/>
            <person name="Crespi M."/>
            <person name="Mangin B."/>
            <person name="Burke J.M."/>
            <person name="Salse J."/>
            <person name="Munos S."/>
            <person name="Vincourt P."/>
            <person name="Rieseberg L.H."/>
            <person name="Langlade N.B."/>
        </authorList>
    </citation>
    <scope>NUCLEOTIDE SEQUENCE</scope>
    <source>
        <tissue evidence="5">Leaves</tissue>
    </source>
</reference>
<dbReference type="Pfam" id="PF02705">
    <property type="entry name" value="K_trans"/>
    <property type="match status" value="1"/>
</dbReference>
<accession>A0A9K3JSY5</accession>
<dbReference type="Proteomes" id="UP000215914">
    <property type="component" value="Unassembled WGS sequence"/>
</dbReference>
<protein>
    <submittedName>
        <fullName evidence="5">Potassium transporter</fullName>
    </submittedName>
</protein>
<evidence type="ECO:0000313" key="5">
    <source>
        <dbReference type="EMBL" id="KAF5820711.1"/>
    </source>
</evidence>
<dbReference type="Gramene" id="mRNA:HanXRQr2_Chr01g0005241">
    <property type="protein sequence ID" value="CDS:HanXRQr2_Chr01g0005241.1"/>
    <property type="gene ID" value="HanXRQr2_Chr01g0005241"/>
</dbReference>
<evidence type="ECO:0000256" key="1">
    <source>
        <dbReference type="ARBA" id="ARBA00004651"/>
    </source>
</evidence>
<evidence type="ECO:0000313" key="6">
    <source>
        <dbReference type="Proteomes" id="UP000215914"/>
    </source>
</evidence>
<dbReference type="AlphaFoldDB" id="A0A9K3JSY5"/>
<proteinExistence type="inferred from homology"/>
<feature type="domain" description="K+ potassium transporter integral membrane" evidence="4">
    <location>
        <begin position="30"/>
        <end position="81"/>
    </location>
</feature>
<dbReference type="PANTHER" id="PTHR30540:SF10">
    <property type="entry name" value="POTASSIUM TRANSPORTER 8"/>
    <property type="match status" value="1"/>
</dbReference>
<dbReference type="GO" id="GO:0005886">
    <property type="term" value="C:plasma membrane"/>
    <property type="evidence" value="ECO:0007669"/>
    <property type="project" value="UniProtKB-SubCell"/>
</dbReference>
<evidence type="ECO:0000256" key="2">
    <source>
        <dbReference type="ARBA" id="ARBA00008440"/>
    </source>
</evidence>
<dbReference type="EMBL" id="MNCJ02000316">
    <property type="protein sequence ID" value="KAF5820711.1"/>
    <property type="molecule type" value="Genomic_DNA"/>
</dbReference>
<dbReference type="PANTHER" id="PTHR30540">
    <property type="entry name" value="OSMOTIC STRESS POTASSIUM TRANSPORTER"/>
    <property type="match status" value="1"/>
</dbReference>
<organism evidence="5 6">
    <name type="scientific">Helianthus annuus</name>
    <name type="common">Common sunflower</name>
    <dbReference type="NCBI Taxonomy" id="4232"/>
    <lineage>
        <taxon>Eukaryota</taxon>
        <taxon>Viridiplantae</taxon>
        <taxon>Streptophyta</taxon>
        <taxon>Embryophyta</taxon>
        <taxon>Tracheophyta</taxon>
        <taxon>Spermatophyta</taxon>
        <taxon>Magnoliopsida</taxon>
        <taxon>eudicotyledons</taxon>
        <taxon>Gunneridae</taxon>
        <taxon>Pentapetalae</taxon>
        <taxon>asterids</taxon>
        <taxon>campanulids</taxon>
        <taxon>Asterales</taxon>
        <taxon>Asteraceae</taxon>
        <taxon>Asteroideae</taxon>
        <taxon>Heliantheae alliance</taxon>
        <taxon>Heliantheae</taxon>
        <taxon>Helianthus</taxon>
    </lineage>
</organism>
<dbReference type="InterPro" id="IPR053951">
    <property type="entry name" value="K_trans_N"/>
</dbReference>